<reference evidence="3 4" key="1">
    <citation type="submission" date="2020-08" db="EMBL/GenBank/DDBJ databases">
        <title>Genome public.</title>
        <authorList>
            <person name="Liu C."/>
            <person name="Sun Q."/>
        </authorList>
    </citation>
    <scope>NUCLEOTIDE SEQUENCE [LARGE SCALE GENOMIC DNA]</scope>
    <source>
        <strain evidence="3 4">M27</strain>
    </source>
</reference>
<keyword evidence="4" id="KW-1185">Reference proteome</keyword>
<dbReference type="Pfam" id="PF10091">
    <property type="entry name" value="Glycoamylase"/>
    <property type="match status" value="1"/>
</dbReference>
<protein>
    <recommendedName>
        <fullName evidence="2">Glycoamylase-like domain-containing protein</fullName>
    </recommendedName>
</protein>
<gene>
    <name evidence="3" type="ORF">H8S67_02130</name>
</gene>
<dbReference type="EMBL" id="JACOOE010000001">
    <property type="protein sequence ID" value="MBC5603474.1"/>
    <property type="molecule type" value="Genomic_DNA"/>
</dbReference>
<dbReference type="InterPro" id="IPR019282">
    <property type="entry name" value="Glycoamylase-like_cons_dom"/>
</dbReference>
<dbReference type="Gene3D" id="1.50.10.140">
    <property type="match status" value="1"/>
</dbReference>
<evidence type="ECO:0000313" key="3">
    <source>
        <dbReference type="EMBL" id="MBC5603474.1"/>
    </source>
</evidence>
<keyword evidence="1" id="KW-0732">Signal</keyword>
<proteinExistence type="predicted"/>
<evidence type="ECO:0000313" key="4">
    <source>
        <dbReference type="Proteomes" id="UP000600600"/>
    </source>
</evidence>
<feature type="signal peptide" evidence="1">
    <location>
        <begin position="1"/>
        <end position="25"/>
    </location>
</feature>
<organism evidence="3 4">
    <name type="scientific">Bacteroides difficilis</name>
    <dbReference type="NCBI Taxonomy" id="2763021"/>
    <lineage>
        <taxon>Bacteria</taxon>
        <taxon>Pseudomonadati</taxon>
        <taxon>Bacteroidota</taxon>
        <taxon>Bacteroidia</taxon>
        <taxon>Bacteroidales</taxon>
        <taxon>Bacteroidaceae</taxon>
        <taxon>Bacteroides</taxon>
    </lineage>
</organism>
<name>A0ABR7C6P7_9BACE</name>
<comment type="caution">
    <text evidence="3">The sequence shown here is derived from an EMBL/GenBank/DDBJ whole genome shotgun (WGS) entry which is preliminary data.</text>
</comment>
<evidence type="ECO:0000259" key="2">
    <source>
        <dbReference type="Pfam" id="PF10091"/>
    </source>
</evidence>
<accession>A0ABR7C6P7</accession>
<sequence>MNHFLLTKTVFSLLLMCSLYISGYAATPARATSTFSYEPDSVRKVLEQEQRAAFNHFWQFANKQTGMIHASANVNNKNLTTGGSGFGVMVILTGIERGWISREAGAKRILSLVRYLNKADRIKGAWSHWMNAEGEPVKFGKQIEAGDLVETSFMMMGLYAAQAYLTENNSVEKEIRKTVDSFRKTIQWSDFVHNGELYWLWERTNGAYTLPLHGYNEALVTYILALGAPDKYAIGADIYKNGWQQNGKICKPNRVHYGYPFVMGAQLSGPLFLSHYSFLGINPKTMQDEYVDYQQYGTYHAMIHRHYCMEVAPKEYRYDAFNWGLSAGSGPNQPVKKGYKPRTPKRDDGVIAPTAALSSMPYTPFYSIQMLLNLHYNCPKLHTPGGFGDGYSLVDDWYFKGRIAIDQAPIVIMIENYRSGFLWKLLANHPDIRKGMEKAGIHLPVHPTGFPYAIADTRTGYYDMLRHPDRKMYELDFYLEEAGQVSFQICNEAGTKVLSEIPAKKYPKGLNQLSFDRSGLKDTQRCIIRLQENGQPKAEVKVQLN</sequence>
<dbReference type="RefSeq" id="WP_186966251.1">
    <property type="nucleotide sequence ID" value="NZ_CP182814.1"/>
</dbReference>
<feature type="chain" id="PRO_5045989563" description="Glycoamylase-like domain-containing protein" evidence="1">
    <location>
        <begin position="26"/>
        <end position="545"/>
    </location>
</feature>
<evidence type="ECO:0000256" key="1">
    <source>
        <dbReference type="SAM" id="SignalP"/>
    </source>
</evidence>
<feature type="domain" description="Glycoamylase-like" evidence="2">
    <location>
        <begin position="211"/>
        <end position="430"/>
    </location>
</feature>
<dbReference type="Proteomes" id="UP000600600">
    <property type="component" value="Unassembled WGS sequence"/>
</dbReference>